<dbReference type="AlphaFoldDB" id="A0A511ARB9"/>
<evidence type="ECO:0000313" key="3">
    <source>
        <dbReference type="Proteomes" id="UP000321662"/>
    </source>
</evidence>
<proteinExistence type="predicted"/>
<keyword evidence="1" id="KW-0812">Transmembrane</keyword>
<name>A0A511ARB9_9LACT</name>
<comment type="caution">
    <text evidence="2">The sequence shown here is derived from an EMBL/GenBank/DDBJ whole genome shotgun (WGS) entry which is preliminary data.</text>
</comment>
<dbReference type="RefSeq" id="WP_146923234.1">
    <property type="nucleotide sequence ID" value="NZ_BJUY01000003.1"/>
</dbReference>
<dbReference type="EMBL" id="BJUY01000003">
    <property type="protein sequence ID" value="GEK90755.1"/>
    <property type="molecule type" value="Genomic_DNA"/>
</dbReference>
<keyword evidence="3" id="KW-1185">Reference proteome</keyword>
<gene>
    <name evidence="2" type="ORF">AKA01nite_03770</name>
</gene>
<dbReference type="InterPro" id="IPR025912">
    <property type="entry name" value="YrvL"/>
</dbReference>
<feature type="transmembrane region" description="Helical" evidence="1">
    <location>
        <begin position="9"/>
        <end position="31"/>
    </location>
</feature>
<evidence type="ECO:0000256" key="1">
    <source>
        <dbReference type="SAM" id="Phobius"/>
    </source>
</evidence>
<keyword evidence="1" id="KW-1133">Transmembrane helix</keyword>
<feature type="transmembrane region" description="Helical" evidence="1">
    <location>
        <begin position="83"/>
        <end position="100"/>
    </location>
</feature>
<reference evidence="2 3" key="1">
    <citation type="submission" date="2019-07" db="EMBL/GenBank/DDBJ databases">
        <title>Whole genome shotgun sequence of Alkalibacterium kapii NBRC 103247.</title>
        <authorList>
            <person name="Hosoyama A."/>
            <person name="Uohara A."/>
            <person name="Ohji S."/>
            <person name="Ichikawa N."/>
        </authorList>
    </citation>
    <scope>NUCLEOTIDE SEQUENCE [LARGE SCALE GENOMIC DNA]</scope>
    <source>
        <strain evidence="2 3">NBRC 103247</strain>
    </source>
</reference>
<accession>A0A511ARB9</accession>
<evidence type="ECO:0000313" key="2">
    <source>
        <dbReference type="EMBL" id="GEK90755.1"/>
    </source>
</evidence>
<organism evidence="2 3">
    <name type="scientific">Alkalibacterium kapii</name>
    <dbReference type="NCBI Taxonomy" id="426704"/>
    <lineage>
        <taxon>Bacteria</taxon>
        <taxon>Bacillati</taxon>
        <taxon>Bacillota</taxon>
        <taxon>Bacilli</taxon>
        <taxon>Lactobacillales</taxon>
        <taxon>Carnobacteriaceae</taxon>
        <taxon>Alkalibacterium</taxon>
    </lineage>
</organism>
<feature type="transmembrane region" description="Helical" evidence="1">
    <location>
        <begin position="112"/>
        <end position="131"/>
    </location>
</feature>
<protein>
    <submittedName>
        <fullName evidence="2">Uncharacterized protein</fullName>
    </submittedName>
</protein>
<feature type="transmembrane region" description="Helical" evidence="1">
    <location>
        <begin position="43"/>
        <end position="62"/>
    </location>
</feature>
<dbReference type="Proteomes" id="UP000321662">
    <property type="component" value="Unassembled WGS sequence"/>
</dbReference>
<sequence>MKDRVLKALAILLLLGIIFIVILVQGLIYTGSVSLLGINYESLWVLITFVGLLIISETIFFFSIYQIPKSLYSLDLIPSSVKNLLDICIIYTISFLFIVFLDQVMHSISVPFWTKVLFPFVSLFLNCVLVGDDADVPDESEKLNDEILNKIENCLSSKSVFETVKMIKKEYPEISLVVIKKTVDKVHKDMV</sequence>
<dbReference type="Pfam" id="PF14184">
    <property type="entry name" value="YrvL"/>
    <property type="match status" value="1"/>
</dbReference>
<keyword evidence="1" id="KW-0472">Membrane</keyword>